<dbReference type="PANTHER" id="PTHR43272">
    <property type="entry name" value="LONG-CHAIN-FATTY-ACID--COA LIGASE"/>
    <property type="match status" value="1"/>
</dbReference>
<evidence type="ECO:0000313" key="3">
    <source>
        <dbReference type="Proteomes" id="UP000590623"/>
    </source>
</evidence>
<dbReference type="SUPFAM" id="SSF56801">
    <property type="entry name" value="Acetyl-CoA synthetase-like"/>
    <property type="match status" value="1"/>
</dbReference>
<organism evidence="2 3">
    <name type="scientific">Cinclus mexicanus</name>
    <name type="common">American dipper</name>
    <dbReference type="NCBI Taxonomy" id="161649"/>
    <lineage>
        <taxon>Eukaryota</taxon>
        <taxon>Metazoa</taxon>
        <taxon>Chordata</taxon>
        <taxon>Craniata</taxon>
        <taxon>Vertebrata</taxon>
        <taxon>Euteleostomi</taxon>
        <taxon>Archelosauria</taxon>
        <taxon>Archosauria</taxon>
        <taxon>Dinosauria</taxon>
        <taxon>Saurischia</taxon>
        <taxon>Theropoda</taxon>
        <taxon>Coelurosauria</taxon>
        <taxon>Aves</taxon>
        <taxon>Neognathae</taxon>
        <taxon>Neoaves</taxon>
        <taxon>Telluraves</taxon>
        <taxon>Australaves</taxon>
        <taxon>Passeriformes</taxon>
        <taxon>Cinclidae</taxon>
        <taxon>Cinclus</taxon>
    </lineage>
</organism>
<dbReference type="Proteomes" id="UP000590623">
    <property type="component" value="Unassembled WGS sequence"/>
</dbReference>
<keyword evidence="3" id="KW-1185">Reference proteome</keyword>
<comment type="caution">
    <text evidence="2">The sequence shown here is derived from an EMBL/GenBank/DDBJ whole genome shotgun (WGS) entry which is preliminary data.</text>
</comment>
<feature type="non-terminal residue" evidence="2">
    <location>
        <position position="1"/>
    </location>
</feature>
<dbReference type="OrthoDB" id="1700726at2759"/>
<evidence type="ECO:0000256" key="1">
    <source>
        <dbReference type="ARBA" id="ARBA00022598"/>
    </source>
</evidence>
<dbReference type="GO" id="GO:0005783">
    <property type="term" value="C:endoplasmic reticulum"/>
    <property type="evidence" value="ECO:0007669"/>
    <property type="project" value="TreeGrafter"/>
</dbReference>
<protein>
    <submittedName>
        <fullName evidence="2">ACSL5 ligase</fullName>
    </submittedName>
</protein>
<dbReference type="GO" id="GO:0005739">
    <property type="term" value="C:mitochondrion"/>
    <property type="evidence" value="ECO:0007669"/>
    <property type="project" value="TreeGrafter"/>
</dbReference>
<dbReference type="PANTHER" id="PTHR43272:SF107">
    <property type="entry name" value="LONG-CHAIN-FATTY-ACID--COA LIGASE 5"/>
    <property type="match status" value="1"/>
</dbReference>
<gene>
    <name evidence="2" type="primary">Acsl5_1</name>
    <name evidence="2" type="ORF">CINMEX_R09676</name>
</gene>
<dbReference type="GO" id="GO:0047676">
    <property type="term" value="F:arachidonate-CoA ligase activity"/>
    <property type="evidence" value="ECO:0007669"/>
    <property type="project" value="TreeGrafter"/>
</dbReference>
<keyword evidence="1 2" id="KW-0436">Ligase</keyword>
<dbReference type="GO" id="GO:0035338">
    <property type="term" value="P:long-chain fatty-acyl-CoA biosynthetic process"/>
    <property type="evidence" value="ECO:0007669"/>
    <property type="project" value="TreeGrafter"/>
</dbReference>
<reference evidence="2 3" key="1">
    <citation type="submission" date="2019-09" db="EMBL/GenBank/DDBJ databases">
        <title>Bird 10,000 Genomes (B10K) Project - Family phase.</title>
        <authorList>
            <person name="Zhang G."/>
        </authorList>
    </citation>
    <scope>NUCLEOTIDE SEQUENCE [LARGE SCALE GENOMIC DNA]</scope>
    <source>
        <strain evidence="2">B10K-DU-001-77</strain>
        <tissue evidence="2">Muscle</tissue>
    </source>
</reference>
<sequence>GARRGALLTDNNLLSYYFEDAKTLYEVFQRGVSISGNGECLGYRKPKQPYQWLTYKQVSDRTKYLGSGLLQKGCQPSSNQYIGIFAQNRPEVSNKLCILSYTILTLWGETEISVVICDTPAKAEVLLKNCEEKKTPCLKIIVLMDLFDKELQDRGAKVGIEILSLQEVE</sequence>
<name>A0A7L2JFG9_CINMU</name>
<proteinExistence type="predicted"/>
<dbReference type="Gene3D" id="3.40.50.12780">
    <property type="entry name" value="N-terminal domain of ligase-like"/>
    <property type="match status" value="1"/>
</dbReference>
<dbReference type="GO" id="GO:0016020">
    <property type="term" value="C:membrane"/>
    <property type="evidence" value="ECO:0007669"/>
    <property type="project" value="TreeGrafter"/>
</dbReference>
<feature type="non-terminal residue" evidence="2">
    <location>
        <position position="169"/>
    </location>
</feature>
<dbReference type="EMBL" id="VWYM01012486">
    <property type="protein sequence ID" value="NXR22230.1"/>
    <property type="molecule type" value="Genomic_DNA"/>
</dbReference>
<evidence type="ECO:0000313" key="2">
    <source>
        <dbReference type="EMBL" id="NXR22230.1"/>
    </source>
</evidence>
<accession>A0A7L2JFG9</accession>
<dbReference type="AlphaFoldDB" id="A0A7L2JFG9"/>
<dbReference type="GO" id="GO:0010747">
    <property type="term" value="P:positive regulation of long-chain fatty acid import across plasma membrane"/>
    <property type="evidence" value="ECO:0007669"/>
    <property type="project" value="TreeGrafter"/>
</dbReference>
<dbReference type="InterPro" id="IPR042099">
    <property type="entry name" value="ANL_N_sf"/>
</dbReference>